<dbReference type="Proteomes" id="UP000887576">
    <property type="component" value="Unplaced"/>
</dbReference>
<organism evidence="1 2">
    <name type="scientific">Panagrolaimus sp. JU765</name>
    <dbReference type="NCBI Taxonomy" id="591449"/>
    <lineage>
        <taxon>Eukaryota</taxon>
        <taxon>Metazoa</taxon>
        <taxon>Ecdysozoa</taxon>
        <taxon>Nematoda</taxon>
        <taxon>Chromadorea</taxon>
        <taxon>Rhabditida</taxon>
        <taxon>Tylenchina</taxon>
        <taxon>Panagrolaimomorpha</taxon>
        <taxon>Panagrolaimoidea</taxon>
        <taxon>Panagrolaimidae</taxon>
        <taxon>Panagrolaimus</taxon>
    </lineage>
</organism>
<name>A0AC34QEF1_9BILA</name>
<evidence type="ECO:0000313" key="2">
    <source>
        <dbReference type="WBParaSite" id="JU765_v2.g15552.t2"/>
    </source>
</evidence>
<sequence length="286" mass="32129">MTSDEGSFKVSPEMEQCGPLLWTKLEIVVEACPGSFGRVFFHKVASQIQEGPTCGFVACPGSFGRVFFHKVASQIQEGPTCGFVGLILAARSAGLVPEEKYEVGLKDVLAWARMVKFTNMGEMFSADWLARIGNEFYTLGKFETMNFPTASEIVKYVNEQQIFLVPYDCDKNFEPIERNGEGAHWAAVVGYFLMHSEADDPSKQIIRFEKVEEADNVKEDELFVVAYQGKSKHPALWKFTDLKKSNFQLRIADTKKAASFQLPKKENPEDPDLFGLLGKVVKVNRK</sequence>
<reference evidence="2" key="1">
    <citation type="submission" date="2022-11" db="UniProtKB">
        <authorList>
            <consortium name="WormBaseParasite"/>
        </authorList>
    </citation>
    <scope>IDENTIFICATION</scope>
</reference>
<protein>
    <submittedName>
        <fullName evidence="2">Actin maturation protease</fullName>
    </submittedName>
</protein>
<proteinExistence type="predicted"/>
<dbReference type="WBParaSite" id="JU765_v2.g15552.t2">
    <property type="protein sequence ID" value="JU765_v2.g15552.t2"/>
    <property type="gene ID" value="JU765_v2.g15552"/>
</dbReference>
<evidence type="ECO:0000313" key="1">
    <source>
        <dbReference type="Proteomes" id="UP000887576"/>
    </source>
</evidence>
<accession>A0AC34QEF1</accession>